<reference evidence="1" key="1">
    <citation type="submission" date="2024-12" db="EMBL/GenBank/DDBJ databases">
        <title>Comparative genomics and development of molecular markers within Purpureocillium lilacinum and among Purpureocillium species.</title>
        <authorList>
            <person name="Yeh Z.-Y."/>
            <person name="Ni N.-T."/>
            <person name="Lo P.-H."/>
            <person name="Mushyakhwo K."/>
            <person name="Lin C.-F."/>
            <person name="Nai Y.-S."/>
        </authorList>
    </citation>
    <scope>NUCLEOTIDE SEQUENCE</scope>
    <source>
        <strain evidence="1">NCHU-NPUST-175</strain>
    </source>
</reference>
<gene>
    <name evidence="1" type="ORF">ACCO45_005122</name>
</gene>
<dbReference type="EMBL" id="JBGNUJ010000004">
    <property type="protein sequence ID" value="KAL3960005.1"/>
    <property type="molecule type" value="Genomic_DNA"/>
</dbReference>
<protein>
    <submittedName>
        <fullName evidence="1">Uncharacterized protein</fullName>
    </submittedName>
</protein>
<name>A0ACC4DXD8_PURLI</name>
<organism evidence="1 2">
    <name type="scientific">Purpureocillium lilacinum</name>
    <name type="common">Paecilomyces lilacinus</name>
    <dbReference type="NCBI Taxonomy" id="33203"/>
    <lineage>
        <taxon>Eukaryota</taxon>
        <taxon>Fungi</taxon>
        <taxon>Dikarya</taxon>
        <taxon>Ascomycota</taxon>
        <taxon>Pezizomycotina</taxon>
        <taxon>Sordariomycetes</taxon>
        <taxon>Hypocreomycetidae</taxon>
        <taxon>Hypocreales</taxon>
        <taxon>Ophiocordycipitaceae</taxon>
        <taxon>Purpureocillium</taxon>
    </lineage>
</organism>
<proteinExistence type="predicted"/>
<evidence type="ECO:0000313" key="2">
    <source>
        <dbReference type="Proteomes" id="UP001638806"/>
    </source>
</evidence>
<accession>A0ACC4DXD8</accession>
<evidence type="ECO:0000313" key="1">
    <source>
        <dbReference type="EMBL" id="KAL3960005.1"/>
    </source>
</evidence>
<dbReference type="Proteomes" id="UP001638806">
    <property type="component" value="Unassembled WGS sequence"/>
</dbReference>
<comment type="caution">
    <text evidence="1">The sequence shown here is derived from an EMBL/GenBank/DDBJ whole genome shotgun (WGS) entry which is preliminary data.</text>
</comment>
<keyword evidence="2" id="KW-1185">Reference proteome</keyword>
<sequence>MRYARPKSSVKSSAVGALAYSGRVSTLVPDPSSTARRRRHYRCRVSGRVRNGSVGWAVAVEGAAGFRDKRAAVGLRERCSSIDGQACSRPTVAGGASVERSGVVMLEKERRQWTVVQVVVSSGGGGSGTRG</sequence>